<dbReference type="Proteomes" id="UP001059771">
    <property type="component" value="Chromosome"/>
</dbReference>
<protein>
    <recommendedName>
        <fullName evidence="3">Lon proteolytic domain-containing protein</fullName>
    </recommendedName>
</protein>
<dbReference type="EMBL" id="CP103305">
    <property type="protein sequence ID" value="UVS68030.1"/>
    <property type="molecule type" value="Genomic_DNA"/>
</dbReference>
<dbReference type="SUPFAM" id="SSF54211">
    <property type="entry name" value="Ribosomal protein S5 domain 2-like"/>
    <property type="match status" value="1"/>
</dbReference>
<evidence type="ECO:0000259" key="3">
    <source>
        <dbReference type="PROSITE" id="PS51786"/>
    </source>
</evidence>
<evidence type="ECO:0000256" key="1">
    <source>
        <dbReference type="ARBA" id="ARBA00004141"/>
    </source>
</evidence>
<organism evidence="4">
    <name type="scientific">Nitrososphaera viennensis</name>
    <dbReference type="NCBI Taxonomy" id="1034015"/>
    <lineage>
        <taxon>Archaea</taxon>
        <taxon>Nitrososphaerota</taxon>
        <taxon>Nitrososphaeria</taxon>
        <taxon>Nitrososphaerales</taxon>
        <taxon>Nitrososphaeraceae</taxon>
        <taxon>Nitrososphaera</taxon>
    </lineage>
</organism>
<proteinExistence type="predicted"/>
<dbReference type="GO" id="GO:0005524">
    <property type="term" value="F:ATP binding"/>
    <property type="evidence" value="ECO:0007669"/>
    <property type="project" value="InterPro"/>
</dbReference>
<evidence type="ECO:0000313" key="4">
    <source>
        <dbReference type="EMBL" id="UVS68030.1"/>
    </source>
</evidence>
<feature type="compositionally biased region" description="Polar residues" evidence="2">
    <location>
        <begin position="75"/>
        <end position="90"/>
    </location>
</feature>
<dbReference type="InterPro" id="IPR008269">
    <property type="entry name" value="Lon_proteolytic"/>
</dbReference>
<accession>A0A977NLM9</accession>
<dbReference type="InterPro" id="IPR014721">
    <property type="entry name" value="Ribsml_uS5_D2-typ_fold_subgr"/>
</dbReference>
<dbReference type="PANTHER" id="PTHR10046">
    <property type="entry name" value="ATP DEPENDENT LON PROTEASE FAMILY MEMBER"/>
    <property type="match status" value="1"/>
</dbReference>
<dbReference type="GO" id="GO:0004176">
    <property type="term" value="F:ATP-dependent peptidase activity"/>
    <property type="evidence" value="ECO:0007669"/>
    <property type="project" value="InterPro"/>
</dbReference>
<dbReference type="InterPro" id="IPR027065">
    <property type="entry name" value="Lon_Prtase"/>
</dbReference>
<dbReference type="PRINTS" id="PR00830">
    <property type="entry name" value="ENDOLAPTASE"/>
</dbReference>
<dbReference type="AlphaFoldDB" id="A0A977NLM9"/>
<comment type="subcellular location">
    <subcellularLocation>
        <location evidence="1">Membrane</location>
        <topology evidence="1">Multi-pass membrane protein</topology>
    </subcellularLocation>
</comment>
<feature type="region of interest" description="Disordered" evidence="2">
    <location>
        <begin position="340"/>
        <end position="361"/>
    </location>
</feature>
<feature type="domain" description="Lon proteolytic" evidence="3">
    <location>
        <begin position="203"/>
        <end position="300"/>
    </location>
</feature>
<dbReference type="GeneID" id="74686994"/>
<dbReference type="InterPro" id="IPR020568">
    <property type="entry name" value="Ribosomal_Su5_D2-typ_SF"/>
</dbReference>
<dbReference type="GO" id="GO:0030163">
    <property type="term" value="P:protein catabolic process"/>
    <property type="evidence" value="ECO:0007669"/>
    <property type="project" value="InterPro"/>
</dbReference>
<dbReference type="GO" id="GO:0006508">
    <property type="term" value="P:proteolysis"/>
    <property type="evidence" value="ECO:0007669"/>
    <property type="project" value="InterPro"/>
</dbReference>
<reference evidence="4" key="1">
    <citation type="submission" date="2022-08" db="EMBL/GenBank/DDBJ databases">
        <title>Dynamic responses of ammonia-oxidizing microbial communities induced by reactive oxygen species (ROS) in fluctuating redox aquifers.</title>
        <authorList>
            <person name="Wang P."/>
            <person name="Wang H."/>
        </authorList>
    </citation>
    <scope>NUCLEOTIDE SEQUENCE</scope>
    <source>
        <strain evidence="4">PLX03</strain>
    </source>
</reference>
<gene>
    <name evidence="4" type="ORF">NWT39_08955</name>
</gene>
<sequence length="361" mass="38131">MQASRRCLLSLLIIITSFSTMFQYAFIIMPATAAAVNTRPNSMTGSPAFLMRESEEGVFASVDQLSRDHRHLAMQEQQPPSISGGSDTDASNNTSSPPPSSSPPTPARSQSIPFLTVVADQATSTVFPGSGQVLKLMIDVREGRGDILVNTNIFSGGLWQNSARIAASVAQSLTHVDLSSKEVILTIKSTNATESEEVLRKFGGGVDGPSAGGAMTVLLISELEGKAINNYTAMTGTINPDGTIGPVGGVIEKAVAAGKYGAKVMLVPAGQGYYPELSCKYQEPQPSSSLSSSSSSALTDSQICRLEQKPLSALMESRYGMRVIEIPDVQSALRYFQSDSGNGTTIVDSPHHQKQLEGGPP</sequence>
<feature type="region of interest" description="Disordered" evidence="2">
    <location>
        <begin position="71"/>
        <end position="110"/>
    </location>
</feature>
<dbReference type="RefSeq" id="WP_144239599.1">
    <property type="nucleotide sequence ID" value="NZ_CP103305.1"/>
</dbReference>
<evidence type="ECO:0000256" key="2">
    <source>
        <dbReference type="SAM" id="MobiDB-lite"/>
    </source>
</evidence>
<dbReference type="GO" id="GO:0016020">
    <property type="term" value="C:membrane"/>
    <property type="evidence" value="ECO:0007669"/>
    <property type="project" value="UniProtKB-SubCell"/>
</dbReference>
<dbReference type="Pfam" id="PF05362">
    <property type="entry name" value="Lon_C"/>
    <property type="match status" value="1"/>
</dbReference>
<name>A0A977NLM9_9ARCH</name>
<dbReference type="PROSITE" id="PS51786">
    <property type="entry name" value="LON_PROTEOLYTIC"/>
    <property type="match status" value="1"/>
</dbReference>
<dbReference type="Gene3D" id="3.30.230.10">
    <property type="match status" value="1"/>
</dbReference>
<feature type="compositionally biased region" description="Pro residues" evidence="2">
    <location>
        <begin position="96"/>
        <end position="106"/>
    </location>
</feature>
<dbReference type="GO" id="GO:0004252">
    <property type="term" value="F:serine-type endopeptidase activity"/>
    <property type="evidence" value="ECO:0007669"/>
    <property type="project" value="InterPro"/>
</dbReference>